<dbReference type="GO" id="GO:0005525">
    <property type="term" value="F:GTP binding"/>
    <property type="evidence" value="ECO:0007669"/>
    <property type="project" value="InterPro"/>
</dbReference>
<proteinExistence type="inferred from homology"/>
<dbReference type="Pfam" id="PF25496">
    <property type="entry name" value="URGCP"/>
    <property type="match status" value="1"/>
</dbReference>
<evidence type="ECO:0000313" key="3">
    <source>
        <dbReference type="EMBL" id="VDH90445.1"/>
    </source>
</evidence>
<protein>
    <recommendedName>
        <fullName evidence="2">VLIG-type G domain-containing protein</fullName>
    </recommendedName>
</protein>
<dbReference type="EMBL" id="UYJE01000135">
    <property type="protein sequence ID" value="VDH90445.1"/>
    <property type="molecule type" value="Genomic_DNA"/>
</dbReference>
<evidence type="ECO:0000313" key="4">
    <source>
        <dbReference type="Proteomes" id="UP000596742"/>
    </source>
</evidence>
<dbReference type="PANTHER" id="PTHR14819:SF25">
    <property type="entry name" value="CHROMOSOME UNDETERMINED SCAFFOLD_52, WHOLE GENOME SHOTGUN SEQUENCE"/>
    <property type="match status" value="1"/>
</dbReference>
<keyword evidence="4" id="KW-1185">Reference proteome</keyword>
<dbReference type="PROSITE" id="PS51717">
    <property type="entry name" value="G_VLIG"/>
    <property type="match status" value="1"/>
</dbReference>
<comment type="caution">
    <text evidence="3">The sequence shown here is derived from an EMBL/GenBank/DDBJ whole genome shotgun (WGS) entry which is preliminary data.</text>
</comment>
<comment type="similarity">
    <text evidence="1">Belongs to the TRAFAC class dynamin-like GTPase superfamily. Very large inducible GTPase (VLIG) family.</text>
</comment>
<dbReference type="InterPro" id="IPR027417">
    <property type="entry name" value="P-loop_NTPase"/>
</dbReference>
<reference evidence="3" key="1">
    <citation type="submission" date="2018-11" db="EMBL/GenBank/DDBJ databases">
        <authorList>
            <person name="Alioto T."/>
            <person name="Alioto T."/>
        </authorList>
    </citation>
    <scope>NUCLEOTIDE SEQUENCE</scope>
</reference>
<dbReference type="InterPro" id="IPR052986">
    <property type="entry name" value="VLIG_GTPase"/>
</dbReference>
<feature type="domain" description="VLIG-type G" evidence="2">
    <location>
        <begin position="753"/>
        <end position="1000"/>
    </location>
</feature>
<dbReference type="OrthoDB" id="10070673at2759"/>
<evidence type="ECO:0000259" key="2">
    <source>
        <dbReference type="PROSITE" id="PS51717"/>
    </source>
</evidence>
<dbReference type="SUPFAM" id="SSF52540">
    <property type="entry name" value="P-loop containing nucleoside triphosphate hydrolases"/>
    <property type="match status" value="1"/>
</dbReference>
<dbReference type="Gene3D" id="3.40.50.300">
    <property type="entry name" value="P-loop containing nucleotide triphosphate hydrolases"/>
    <property type="match status" value="1"/>
</dbReference>
<name>A0A8B6BHC4_MYTGA</name>
<evidence type="ECO:0000256" key="1">
    <source>
        <dbReference type="ARBA" id="ARBA00006828"/>
    </source>
</evidence>
<dbReference type="Pfam" id="PF25683">
    <property type="entry name" value="URGCP_GTPase"/>
    <property type="match status" value="1"/>
</dbReference>
<organism evidence="3 4">
    <name type="scientific">Mytilus galloprovincialis</name>
    <name type="common">Mediterranean mussel</name>
    <dbReference type="NCBI Taxonomy" id="29158"/>
    <lineage>
        <taxon>Eukaryota</taxon>
        <taxon>Metazoa</taxon>
        <taxon>Spiralia</taxon>
        <taxon>Lophotrochozoa</taxon>
        <taxon>Mollusca</taxon>
        <taxon>Bivalvia</taxon>
        <taxon>Autobranchia</taxon>
        <taxon>Pteriomorphia</taxon>
        <taxon>Mytilida</taxon>
        <taxon>Mytiloidea</taxon>
        <taxon>Mytilidae</taxon>
        <taxon>Mytilinae</taxon>
        <taxon>Mytilus</taxon>
    </lineage>
</organism>
<dbReference type="PANTHER" id="PTHR14819">
    <property type="entry name" value="GTP-BINDING"/>
    <property type="match status" value="1"/>
</dbReference>
<gene>
    <name evidence="3" type="ORF">MGAL_10B068422</name>
</gene>
<dbReference type="InterPro" id="IPR030383">
    <property type="entry name" value="G_VLIG_dom"/>
</dbReference>
<accession>A0A8B6BHC4</accession>
<dbReference type="Proteomes" id="UP000596742">
    <property type="component" value="Unassembled WGS sequence"/>
</dbReference>
<sequence>MQTIDTAVQARLFENIILSIISVSGNVEHSDRQKEGENILVMMRFQETVEDILEHFRCSIAPNIQSVITQKDVNAVLDTLTEMANGKEPVVRSHLSWKYFERFSFDNCCTSAVLQDVKMLKKQDVDRNMVDILQTFGLETYFPERISLQKALSIDDHASADPNVKHIPWMILKNLISANSDFREKVLRDFWNPVKVKTSHDDLLEEFFSSDEDDTLQTQTYHPSDVFLAIFLCCDPFLKRLIVTKLSVCQFAVPILFGDFQNNDLVFSTWPINDIVLHGETETMITKKRHSVSFIRIGKGSVASKSKLINEFLRELNEHPTFIHKDCMLGKKNRRNVSNGMVEMTWLIPDQTVPMDSSEVNIREPLNIYNLRGDAQQFDRQLNILLLLSNLMVIVISYDDLQQGQFKSILKKVHSSNNSVILLTNMTSKSEDKISMTQYIAEMNVNKSKTRIISTLEKKRDEIAMLSSTDLKEKLTNNIAKLLSKNVDGIQIQTVRKNLPEGIRSDESKKCAIGRGLSESLLESCKQDGNPDNRKDTFLPLQGKHLWHEISKKEKELKRSKSNVFDKEETILRSIRQLRRNQTDICNKVPRAFSLFVETIVKYMEDEEVLQYFILWFKHMLNNQSRVLSKDLLQKFFHAFKKHESNKDNQEEECKSKAELDKAEDLLADASFGIEHFFREVGQVYEAFMHTKEDFHCEVAFGTLQILKKLPVVVAKLLHLGHSFEIMDGDAANVPQKWVTAVLKEVQSIVGTKRKIVTVSVLGIQSSGKSTLLNTMFGLEFAVSAGRCTRGIYTQLVPVKNIGSIDAEYLLVLDTEGLRAPERAGEKVHHDNEIATLVVGLADVVLLNLKGESIADMANILEIVITGLIRLKQVNKNLILRQSCIFIHQNVSKDAQLQLLQGNRNIVKNLDAMTRDVAIQENIANINNFADVIKFNPTKDIKYIPELFHGSPGMGPINQKYSLEVTDVQKCIVREIAQGIRSVTFENYLLHMKSLWQGIQAEDFIFSFRSILEVKSYGILESEYQRLNWELEELKLEWMNNNIKPRFQSFADSASIANCAQALISECKEVIEIKFEESDKVLQDFVKNSELQEHMEHYIFEKRFSMKAKKEQIEHDILQSIKLEKETCTYKLSSDDILTLKEKQITNTARELAKEFSGNKPTNDEMENEFQKMWTQFLNELASEIPQKTQKEKNAIMKEEIKHILFDLYPKHHGLLKTDLMSYAIDQHLSWPCLSEELLHFEVEPDHVSGKVSIKNVLTLFQTNYKPQARRILGDLSFEIENELDNLRRKENEFNRSQFSTIMKIIVTKFKEVNSRSSEYDFKLTPNLEIPVTLRVARHSFHQFQCMNRNYERKYGLQSRLEIKKPMVHQLFLDTCDKQAEEIIATNSLCNVLKISIEEKLQRELNLKMQREIMQRFNLRKHHLMKEVMEDLAKIGNFDIFMKYINSPETYVQKWLRKRTDEYIFQQNNNSGYSSYTSWLEITIPDIIDKIKDTVRLTTKQSHSKMRSWMQCFQQDIINNLALVLNNASFGLLSDHEIKNFDNFVLSIYKKLSELDTELLKTWKEKNPSDFTWGKENPYDCIFSFLWGCLSKCPWCKEPCQRADANHESGNTVHTCLQHRPAGIGGTSFKPTGEMSIESCNFDVQSTLQRSCGKWCGCPKEECEVYHPYSTYKTYMKDWDIEPLGDMSNSKYWNWFMAKFSEQLANYFKKKQSKIPASWKSLTVEEAVQSLSEIYV</sequence>
<dbReference type="InterPro" id="IPR057365">
    <property type="entry name" value="URGCP"/>
</dbReference>